<dbReference type="EMBL" id="GGEC01042095">
    <property type="protein sequence ID" value="MBX22579.1"/>
    <property type="molecule type" value="Transcribed_RNA"/>
</dbReference>
<dbReference type="PANTHER" id="PTHR32219:SF2">
    <property type="entry name" value="PROTON PUMP-INTERACTOR 1"/>
    <property type="match status" value="1"/>
</dbReference>
<evidence type="ECO:0000256" key="12">
    <source>
        <dbReference type="SAM" id="Phobius"/>
    </source>
</evidence>
<dbReference type="EMBL" id="GGEC01042091">
    <property type="protein sequence ID" value="MBX22575.1"/>
    <property type="molecule type" value="Transcribed_RNA"/>
</dbReference>
<comment type="similarity">
    <text evidence="9">Belongs to the plant Proton pump-interactor protein family.</text>
</comment>
<feature type="coiled-coil region" evidence="10">
    <location>
        <begin position="121"/>
        <end position="169"/>
    </location>
</feature>
<evidence type="ECO:0000256" key="2">
    <source>
        <dbReference type="ARBA" id="ARBA00004389"/>
    </source>
</evidence>
<keyword evidence="3" id="KW-1003">Cell membrane</keyword>
<evidence type="ECO:0000256" key="3">
    <source>
        <dbReference type="ARBA" id="ARBA00022475"/>
    </source>
</evidence>
<feature type="region of interest" description="Disordered" evidence="11">
    <location>
        <begin position="371"/>
        <end position="459"/>
    </location>
</feature>
<evidence type="ECO:0000256" key="4">
    <source>
        <dbReference type="ARBA" id="ARBA00022692"/>
    </source>
</evidence>
<keyword evidence="8 12" id="KW-0472">Membrane</keyword>
<proteinExistence type="inferred from homology"/>
<evidence type="ECO:0000256" key="5">
    <source>
        <dbReference type="ARBA" id="ARBA00022824"/>
    </source>
</evidence>
<feature type="compositionally biased region" description="Basic and acidic residues" evidence="11">
    <location>
        <begin position="18"/>
        <end position="39"/>
    </location>
</feature>
<keyword evidence="4 12" id="KW-0812">Transmembrane</keyword>
<feature type="compositionally biased region" description="Basic and acidic residues" evidence="11">
    <location>
        <begin position="371"/>
        <end position="382"/>
    </location>
</feature>
<feature type="compositionally biased region" description="Basic and acidic residues" evidence="11">
    <location>
        <begin position="423"/>
        <end position="432"/>
    </location>
</feature>
<evidence type="ECO:0000256" key="10">
    <source>
        <dbReference type="SAM" id="Coils"/>
    </source>
</evidence>
<evidence type="ECO:0000256" key="11">
    <source>
        <dbReference type="SAM" id="MobiDB-lite"/>
    </source>
</evidence>
<evidence type="ECO:0000313" key="13">
    <source>
        <dbReference type="EMBL" id="MBX22575.1"/>
    </source>
</evidence>
<feature type="compositionally biased region" description="Basic and acidic residues" evidence="11">
    <location>
        <begin position="502"/>
        <end position="511"/>
    </location>
</feature>
<evidence type="ECO:0000256" key="9">
    <source>
        <dbReference type="ARBA" id="ARBA00038080"/>
    </source>
</evidence>
<evidence type="ECO:0000256" key="8">
    <source>
        <dbReference type="ARBA" id="ARBA00023136"/>
    </source>
</evidence>
<accession>A0A2P2LX81</accession>
<name>A0A2P2LX81_RHIMU</name>
<keyword evidence="7 10" id="KW-0175">Coiled coil</keyword>
<feature type="transmembrane region" description="Helical" evidence="12">
    <location>
        <begin position="588"/>
        <end position="610"/>
    </location>
</feature>
<dbReference type="GO" id="GO:0005789">
    <property type="term" value="C:endoplasmic reticulum membrane"/>
    <property type="evidence" value="ECO:0007669"/>
    <property type="project" value="UniProtKB-SubCell"/>
</dbReference>
<keyword evidence="6 12" id="KW-1133">Transmembrane helix</keyword>
<dbReference type="AlphaFoldDB" id="A0A2P2LX81"/>
<evidence type="ECO:0000256" key="6">
    <source>
        <dbReference type="ARBA" id="ARBA00022989"/>
    </source>
</evidence>
<feature type="region of interest" description="Disordered" evidence="11">
    <location>
        <begin position="502"/>
        <end position="578"/>
    </location>
</feature>
<dbReference type="InterPro" id="IPR055282">
    <property type="entry name" value="PPI1-4"/>
</dbReference>
<sequence>MGVEVVGFEMALAPAETVTEKENSVLHEKGNGKLDKESEPYQPIKFGTHEEQPAKGEGNGLVDGEVPKDVVDEWPAPKQIHYFYFVRYRPFDDPKLKAELDKADKDIQKKNQSRFQILEKLRAKRLEKSELANQLKTLTNDNRHYNTILDEKKREIEPLLQEMSKLRSTNSGGRYGLCSSEEELNDLIYSLQYCIQHESLSLTEEKQILKEIKQLEGTREKVIANAAARAKLQESLGQKEAIQGQVKLMGVDLDGIKKEKQALYSKIQKLESEIKILQVDLETATNERDKFFDSIKKLRSKRDAVNAHFYQNRTTTTDAKKLAAEKDVKALEELSHREVEKFMSLWNNDKAFRDDYERRILLSLDSRQLSRDGRMRNPDEKPLVAVEAPVPSEPESVLKSNVKQLKEEPKSTPPKDILPSKKIQKETNETDSKNTSGNVDQEINDTEMQQKSPPALKVVDEAKLKELRREEEIEKAKQALERKKKLADKAAVKAAIRAQKEAEKKLKEREKKLRKKAAASTPATDAEPEDQAESGAAELEKVNAKDETPVPVKENIRKETTVRHRNRPRGGPDSLPKAILRRKKSNNYWIWVVPAAVLVLLLLALTYYYMS</sequence>
<feature type="compositionally biased region" description="Basic and acidic residues" evidence="11">
    <location>
        <begin position="538"/>
        <end position="562"/>
    </location>
</feature>
<dbReference type="GO" id="GO:0005886">
    <property type="term" value="C:plasma membrane"/>
    <property type="evidence" value="ECO:0007669"/>
    <property type="project" value="UniProtKB-SubCell"/>
</dbReference>
<evidence type="ECO:0000256" key="1">
    <source>
        <dbReference type="ARBA" id="ARBA00004162"/>
    </source>
</evidence>
<feature type="compositionally biased region" description="Polar residues" evidence="11">
    <location>
        <begin position="433"/>
        <end position="452"/>
    </location>
</feature>
<organism evidence="13">
    <name type="scientific">Rhizophora mucronata</name>
    <name type="common">Asiatic mangrove</name>
    <dbReference type="NCBI Taxonomy" id="61149"/>
    <lineage>
        <taxon>Eukaryota</taxon>
        <taxon>Viridiplantae</taxon>
        <taxon>Streptophyta</taxon>
        <taxon>Embryophyta</taxon>
        <taxon>Tracheophyta</taxon>
        <taxon>Spermatophyta</taxon>
        <taxon>Magnoliopsida</taxon>
        <taxon>eudicotyledons</taxon>
        <taxon>Gunneridae</taxon>
        <taxon>Pentapetalae</taxon>
        <taxon>rosids</taxon>
        <taxon>fabids</taxon>
        <taxon>Malpighiales</taxon>
        <taxon>Rhizophoraceae</taxon>
        <taxon>Rhizophora</taxon>
    </lineage>
</organism>
<comment type="subcellular location">
    <subcellularLocation>
        <location evidence="1">Cell membrane</location>
        <topology evidence="1">Single-pass membrane protein</topology>
    </subcellularLocation>
    <subcellularLocation>
        <location evidence="2">Endoplasmic reticulum membrane</location>
        <topology evidence="2">Single-pass membrane protein</topology>
    </subcellularLocation>
</comment>
<keyword evidence="5" id="KW-0256">Endoplasmic reticulum</keyword>
<feature type="region of interest" description="Disordered" evidence="11">
    <location>
        <begin position="17"/>
        <end position="64"/>
    </location>
</feature>
<protein>
    <submittedName>
        <fullName evidence="13">Uncharacterized protein MANES_15G087400</fullName>
    </submittedName>
</protein>
<evidence type="ECO:0000256" key="7">
    <source>
        <dbReference type="ARBA" id="ARBA00023054"/>
    </source>
</evidence>
<dbReference type="PANTHER" id="PTHR32219">
    <property type="entry name" value="RNA-BINDING PROTEIN YLMH-RELATED"/>
    <property type="match status" value="1"/>
</dbReference>
<feature type="coiled-coil region" evidence="10">
    <location>
        <begin position="253"/>
        <end position="301"/>
    </location>
</feature>
<reference evidence="13" key="1">
    <citation type="submission" date="2018-02" db="EMBL/GenBank/DDBJ databases">
        <title>Rhizophora mucronata_Transcriptome.</title>
        <authorList>
            <person name="Meera S.P."/>
            <person name="Sreeshan A."/>
            <person name="Augustine A."/>
        </authorList>
    </citation>
    <scope>NUCLEOTIDE SEQUENCE</scope>
    <source>
        <tissue evidence="13">Leaf</tissue>
    </source>
</reference>